<dbReference type="Proteomes" id="UP000811844">
    <property type="component" value="Unassembled WGS sequence"/>
</dbReference>
<proteinExistence type="predicted"/>
<keyword evidence="1" id="KW-0732">Signal</keyword>
<evidence type="ECO:0000313" key="3">
    <source>
        <dbReference type="Proteomes" id="UP000811844"/>
    </source>
</evidence>
<dbReference type="RefSeq" id="WP_153661703.1">
    <property type="nucleotide sequence ID" value="NZ_JAAIKR010000004.1"/>
</dbReference>
<feature type="chain" id="PRO_5046032178" evidence="1">
    <location>
        <begin position="33"/>
        <end position="102"/>
    </location>
</feature>
<keyword evidence="3" id="KW-1185">Reference proteome</keyword>
<name>A0ABS5I0W2_9GAMM</name>
<protein>
    <submittedName>
        <fullName evidence="2">Uncharacterized protein</fullName>
    </submittedName>
</protein>
<feature type="signal peptide" evidence="1">
    <location>
        <begin position="1"/>
        <end position="32"/>
    </location>
</feature>
<sequence length="102" mass="10932">MFTLNSTKIIARSIKSSIAVVVLATASLSAQANEILMNDTLSSIEKNISHASSEMFTNAQQDIVLSLKMQIAEQVFALSSALENIDTAEVTEAETQIATAKE</sequence>
<accession>A0ABS5I0W2</accession>
<organism evidence="2 3">
    <name type="scientific">Shewanella intestini</name>
    <dbReference type="NCBI Taxonomy" id="2017544"/>
    <lineage>
        <taxon>Bacteria</taxon>
        <taxon>Pseudomonadati</taxon>
        <taxon>Pseudomonadota</taxon>
        <taxon>Gammaproteobacteria</taxon>
        <taxon>Alteromonadales</taxon>
        <taxon>Shewanellaceae</taxon>
        <taxon>Shewanella</taxon>
    </lineage>
</organism>
<dbReference type="EMBL" id="JAAIKR010000004">
    <property type="protein sequence ID" value="MBR9727659.1"/>
    <property type="molecule type" value="Genomic_DNA"/>
</dbReference>
<gene>
    <name evidence="2" type="ORF">G3R48_06620</name>
</gene>
<evidence type="ECO:0000313" key="2">
    <source>
        <dbReference type="EMBL" id="MBR9727659.1"/>
    </source>
</evidence>
<comment type="caution">
    <text evidence="2">The sequence shown here is derived from an EMBL/GenBank/DDBJ whole genome shotgun (WGS) entry which is preliminary data.</text>
</comment>
<evidence type="ECO:0000256" key="1">
    <source>
        <dbReference type="SAM" id="SignalP"/>
    </source>
</evidence>
<reference evidence="2 3" key="1">
    <citation type="submission" date="2020-02" db="EMBL/GenBank/DDBJ databases">
        <title>Shewanella WXL01 sp. nov., a marine bacterium isolated from green algae in Luhuitou Fringing Reef (Northern South China Sea).</title>
        <authorList>
            <person name="Wang X."/>
        </authorList>
    </citation>
    <scope>NUCLEOTIDE SEQUENCE [LARGE SCALE GENOMIC DNA]</scope>
    <source>
        <strain evidence="2 3">MCCC 1A01895</strain>
    </source>
</reference>